<evidence type="ECO:0000256" key="1">
    <source>
        <dbReference type="PROSITE-ProRule" id="PRU00024"/>
    </source>
</evidence>
<dbReference type="GeneID" id="106153462"/>
<dbReference type="PANTHER" id="PTHR28634">
    <property type="entry name" value="ZINC FINGER B-BOX DOMAIN-CONTAINING PROTEIN 1"/>
    <property type="match status" value="1"/>
</dbReference>
<feature type="region of interest" description="Disordered" evidence="3">
    <location>
        <begin position="76"/>
        <end position="99"/>
    </location>
</feature>
<organism evidence="5 6">
    <name type="scientific">Lingula anatina</name>
    <name type="common">Brachiopod</name>
    <name type="synonym">Lingula unguis</name>
    <dbReference type="NCBI Taxonomy" id="7574"/>
    <lineage>
        <taxon>Eukaryota</taxon>
        <taxon>Metazoa</taxon>
        <taxon>Spiralia</taxon>
        <taxon>Lophotrochozoa</taxon>
        <taxon>Brachiopoda</taxon>
        <taxon>Linguliformea</taxon>
        <taxon>Lingulata</taxon>
        <taxon>Lingulida</taxon>
        <taxon>Linguloidea</taxon>
        <taxon>Lingulidae</taxon>
        <taxon>Lingula</taxon>
    </lineage>
</organism>
<dbReference type="AlphaFoldDB" id="A0A2R2MM22"/>
<dbReference type="InterPro" id="IPR037688">
    <property type="entry name" value="ZBBX"/>
</dbReference>
<keyword evidence="1" id="KW-0863">Zinc-finger</keyword>
<accession>A0A2R2MM22</accession>
<dbReference type="Pfam" id="PF22586">
    <property type="entry name" value="ANCHR-like_BBOX"/>
    <property type="match status" value="1"/>
</dbReference>
<dbReference type="InterPro" id="IPR000315">
    <property type="entry name" value="Znf_B-box"/>
</dbReference>
<dbReference type="Proteomes" id="UP000085678">
    <property type="component" value="Unplaced"/>
</dbReference>
<dbReference type="CDD" id="cd19818">
    <property type="entry name" value="Bbox1_ZBBX"/>
    <property type="match status" value="1"/>
</dbReference>
<feature type="compositionally biased region" description="Basic and acidic residues" evidence="3">
    <location>
        <begin position="79"/>
        <end position="94"/>
    </location>
</feature>
<evidence type="ECO:0000313" key="6">
    <source>
        <dbReference type="RefSeq" id="XP_023931283.1"/>
    </source>
</evidence>
<gene>
    <name evidence="6" type="primary">LOC106153462</name>
</gene>
<dbReference type="PROSITE" id="PS50119">
    <property type="entry name" value="ZF_BBOX"/>
    <property type="match status" value="1"/>
</dbReference>
<dbReference type="OrthoDB" id="6226111at2759"/>
<dbReference type="PANTHER" id="PTHR28634:SF1">
    <property type="entry name" value="ZINC FINGER B-BOX DOMAIN-CONTAINING PROTEIN 1"/>
    <property type="match status" value="1"/>
</dbReference>
<keyword evidence="1" id="KW-0479">Metal-binding</keyword>
<dbReference type="KEGG" id="lak:106153462"/>
<evidence type="ECO:0000256" key="2">
    <source>
        <dbReference type="SAM" id="Coils"/>
    </source>
</evidence>
<evidence type="ECO:0000313" key="5">
    <source>
        <dbReference type="Proteomes" id="UP000085678"/>
    </source>
</evidence>
<keyword evidence="5" id="KW-1185">Reference proteome</keyword>
<feature type="domain" description="B box-type" evidence="4">
    <location>
        <begin position="136"/>
        <end position="182"/>
    </location>
</feature>
<dbReference type="GO" id="GO:0008270">
    <property type="term" value="F:zinc ion binding"/>
    <property type="evidence" value="ECO:0007669"/>
    <property type="project" value="UniProtKB-KW"/>
</dbReference>
<sequence>MSGFNITGRKEDVSMKLKAQNLKNVQKQTKQLEVESRKMEERLRELKLAMNREKEEREAQGGGFWDKGQHGAVTTYDKIVLKRTPEKPKEDKAKDRKTRKVKVLKDDALELPKRSKQPGTMAYIAQRDTAPPRNMVKGTKCGQCEQKAANVSCLECGEDYCAACFASFHIKGALRKHRSMPVQKHQQMLLQYYPAGTQI</sequence>
<protein>
    <submittedName>
        <fullName evidence="6">Zinc finger B-box domain-containing protein 1-like</fullName>
    </submittedName>
</protein>
<evidence type="ECO:0000259" key="4">
    <source>
        <dbReference type="PROSITE" id="PS50119"/>
    </source>
</evidence>
<name>A0A2R2MM22_LINAN</name>
<feature type="coiled-coil region" evidence="2">
    <location>
        <begin position="15"/>
        <end position="56"/>
    </location>
</feature>
<keyword evidence="2" id="KW-0175">Coiled coil</keyword>
<evidence type="ECO:0000256" key="3">
    <source>
        <dbReference type="SAM" id="MobiDB-lite"/>
    </source>
</evidence>
<dbReference type="InParanoid" id="A0A2R2MM22"/>
<reference evidence="6" key="1">
    <citation type="submission" date="2025-08" db="UniProtKB">
        <authorList>
            <consortium name="RefSeq"/>
        </authorList>
    </citation>
    <scope>IDENTIFICATION</scope>
    <source>
        <tissue evidence="6">Gonads</tissue>
    </source>
</reference>
<keyword evidence="1" id="KW-0862">Zinc</keyword>
<dbReference type="RefSeq" id="XP_023931283.1">
    <property type="nucleotide sequence ID" value="XM_024075515.1"/>
</dbReference>
<proteinExistence type="predicted"/>
<dbReference type="Gene3D" id="4.10.830.40">
    <property type="match status" value="1"/>
</dbReference>